<name>A0A239WMT1_9ACTN</name>
<reference evidence="3 4" key="1">
    <citation type="submission" date="2017-06" db="EMBL/GenBank/DDBJ databases">
        <authorList>
            <consortium name="Pathogen Informatics"/>
        </authorList>
    </citation>
    <scope>NUCLEOTIDE SEQUENCE [LARGE SCALE GENOMIC DNA]</scope>
    <source>
        <strain evidence="3 4">NCTC11865</strain>
    </source>
</reference>
<evidence type="ECO:0000313" key="3">
    <source>
        <dbReference type="EMBL" id="SNV35777.1"/>
    </source>
</evidence>
<dbReference type="eggNOG" id="COG1739">
    <property type="taxonomic scope" value="Bacteria"/>
</dbReference>
<dbReference type="SUPFAM" id="SSF54211">
    <property type="entry name" value="Ribosomal protein S5 domain 2-like"/>
    <property type="match status" value="1"/>
</dbReference>
<dbReference type="InterPro" id="IPR001498">
    <property type="entry name" value="Impact_N"/>
</dbReference>
<protein>
    <submittedName>
        <fullName evidence="3">IMPACT family member yigZ</fullName>
    </submittedName>
</protein>
<evidence type="ECO:0000256" key="1">
    <source>
        <dbReference type="ARBA" id="ARBA00007665"/>
    </source>
</evidence>
<dbReference type="PANTHER" id="PTHR16301">
    <property type="entry name" value="IMPACT-RELATED"/>
    <property type="match status" value="1"/>
</dbReference>
<proteinExistence type="inferred from homology"/>
<gene>
    <name evidence="3" type="primary">yigZ</name>
    <name evidence="3" type="ORF">SAMEA4412665_01275</name>
</gene>
<evidence type="ECO:0000313" key="4">
    <source>
        <dbReference type="Proteomes" id="UP000215332"/>
    </source>
</evidence>
<sequence length="269" mass="29262">MAGMIRDRFPTIRQGIDTAVGWPSSPFIDALTQLRDGPPYRTVGRVSYTVLSPDHVVESTLEIKKSVFLTTVTRVETEEQAREFIEQRRRTNRTARHHVSAFVLDPLRTTQRSSDDGEPAGTAGVPTLEALTKFVAPQLGSDGPADLSDVVAVTTRWFGGVKLGAGGLVRAYSDAISRALGQAQLLRRRQADLYELSIDLASVGWQEAALRNAGVSVVDVTYQADAALLTVAVAATPDSRTACEQEMSGILSQQVRCEPAGSQWHDHQF</sequence>
<dbReference type="EMBL" id="LT906441">
    <property type="protein sequence ID" value="SNV35777.1"/>
    <property type="molecule type" value="Genomic_DNA"/>
</dbReference>
<dbReference type="InterPro" id="IPR036956">
    <property type="entry name" value="Impact_N_sf"/>
</dbReference>
<dbReference type="InterPro" id="IPR023582">
    <property type="entry name" value="Impact"/>
</dbReference>
<comment type="similarity">
    <text evidence="1">Belongs to the IMPACT family.</text>
</comment>
<feature type="domain" description="Impact N-terminal" evidence="2">
    <location>
        <begin position="64"/>
        <end position="180"/>
    </location>
</feature>
<dbReference type="InterPro" id="IPR020568">
    <property type="entry name" value="Ribosomal_Su5_D2-typ_SF"/>
</dbReference>
<dbReference type="GO" id="GO:0006446">
    <property type="term" value="P:regulation of translational initiation"/>
    <property type="evidence" value="ECO:0007669"/>
    <property type="project" value="TreeGrafter"/>
</dbReference>
<dbReference type="AlphaFoldDB" id="A0A239WMT1"/>
<dbReference type="PANTHER" id="PTHR16301:SF20">
    <property type="entry name" value="IMPACT FAMILY MEMBER YIGZ"/>
    <property type="match status" value="1"/>
</dbReference>
<dbReference type="Gene3D" id="3.30.230.30">
    <property type="entry name" value="Impact, N-terminal domain"/>
    <property type="match status" value="1"/>
</dbReference>
<dbReference type="GO" id="GO:0005737">
    <property type="term" value="C:cytoplasm"/>
    <property type="evidence" value="ECO:0007669"/>
    <property type="project" value="TreeGrafter"/>
</dbReference>
<dbReference type="KEGG" id="cgrn:4412665_01275"/>
<evidence type="ECO:0000259" key="2">
    <source>
        <dbReference type="Pfam" id="PF01205"/>
    </source>
</evidence>
<organism evidence="3 4">
    <name type="scientific">Cutibacterium granulosum</name>
    <dbReference type="NCBI Taxonomy" id="33011"/>
    <lineage>
        <taxon>Bacteria</taxon>
        <taxon>Bacillati</taxon>
        <taxon>Actinomycetota</taxon>
        <taxon>Actinomycetes</taxon>
        <taxon>Propionibacteriales</taxon>
        <taxon>Propionibacteriaceae</taxon>
        <taxon>Cutibacterium</taxon>
    </lineage>
</organism>
<dbReference type="Proteomes" id="UP000215332">
    <property type="component" value="Chromosome 1"/>
</dbReference>
<accession>A0A239WMT1</accession>
<dbReference type="Pfam" id="PF01205">
    <property type="entry name" value="Impact_N"/>
    <property type="match status" value="1"/>
</dbReference>